<dbReference type="EC" id="5.3.1.1" evidence="5"/>
<feature type="binding site" evidence="5">
    <location>
        <position position="147"/>
    </location>
    <ligand>
        <name>substrate</name>
    </ligand>
</feature>
<dbReference type="Pfam" id="PF00121">
    <property type="entry name" value="TIM"/>
    <property type="match status" value="1"/>
</dbReference>
<evidence type="ECO:0000256" key="1">
    <source>
        <dbReference type="ARBA" id="ARBA00022432"/>
    </source>
</evidence>
<gene>
    <name evidence="5" type="primary">tpiA</name>
    <name evidence="6" type="ORF">APZ16_00410</name>
</gene>
<dbReference type="InterPro" id="IPR000652">
    <property type="entry name" value="Triosephosphate_isomerase"/>
</dbReference>
<feature type="active site" description="Proton acceptor" evidence="5">
    <location>
        <position position="142"/>
    </location>
</feature>
<dbReference type="CDD" id="cd00311">
    <property type="entry name" value="TIM"/>
    <property type="match status" value="1"/>
</dbReference>
<dbReference type="SUPFAM" id="SSF51351">
    <property type="entry name" value="Triosephosphate isomerase (TIM)"/>
    <property type="match status" value="1"/>
</dbReference>
<keyword evidence="1 5" id="KW-0312">Gluconeogenesis</keyword>
<comment type="caution">
    <text evidence="6">The sequence shown here is derived from an EMBL/GenBank/DDBJ whole genome shotgun (WGS) entry which is preliminary data.</text>
</comment>
<evidence type="ECO:0000313" key="6">
    <source>
        <dbReference type="EMBL" id="KUO41772.1"/>
    </source>
</evidence>
<dbReference type="NCBIfam" id="NF003302">
    <property type="entry name" value="PRK04302.1"/>
    <property type="match status" value="1"/>
</dbReference>
<dbReference type="GO" id="GO:0005737">
    <property type="term" value="C:cytoplasm"/>
    <property type="evidence" value="ECO:0007669"/>
    <property type="project" value="UniProtKB-SubCell"/>
</dbReference>
<dbReference type="AlphaFoldDB" id="A0A147JYY4"/>
<dbReference type="STRING" id="1776334.APZ16_00410"/>
<keyword evidence="4 5" id="KW-0413">Isomerase</keyword>
<dbReference type="EMBL" id="LQMQ01000014">
    <property type="protein sequence ID" value="KUO41772.1"/>
    <property type="molecule type" value="Genomic_DNA"/>
</dbReference>
<dbReference type="HAMAP" id="MF_00147_A">
    <property type="entry name" value="TIM_A"/>
    <property type="match status" value="1"/>
</dbReference>
<name>A0A147JYY4_HADYE</name>
<dbReference type="PROSITE" id="PS51440">
    <property type="entry name" value="TIM_2"/>
    <property type="match status" value="1"/>
</dbReference>
<accession>A0A147JYY4</accession>
<dbReference type="UniPathway" id="UPA00138"/>
<comment type="pathway">
    <text evidence="5">Carbohydrate degradation; glycolysis; D-glyceraldehyde 3-phosphate from glycerone phosphate: step 1/1.</text>
</comment>
<proteinExistence type="inferred from homology"/>
<feature type="active site" description="Electrophile" evidence="5">
    <location>
        <position position="94"/>
    </location>
</feature>
<feature type="binding site" evidence="5">
    <location>
        <position position="182"/>
    </location>
    <ligand>
        <name>substrate</name>
    </ligand>
</feature>
<reference evidence="6 7" key="1">
    <citation type="journal article" date="2016" name="Nat. Microbiol.">
        <title>Genomic inference of the metabolism of cosmopolitan subsurface Archaea, Hadesarchaea.</title>
        <authorList>
            <person name="Baker B.J."/>
            <person name="Saw J.H."/>
            <person name="Lind A.E."/>
            <person name="Lazar C.S."/>
            <person name="Hinrichs K.-U."/>
            <person name="Teske A.P."/>
            <person name="Ettema T.J."/>
        </authorList>
    </citation>
    <scope>NUCLEOTIDE SEQUENCE [LARGE SCALE GENOMIC DNA]</scope>
</reference>
<evidence type="ECO:0000313" key="7">
    <source>
        <dbReference type="Proteomes" id="UP000074294"/>
    </source>
</evidence>
<comment type="subcellular location">
    <subcellularLocation>
        <location evidence="5">Cytoplasm</location>
    </subcellularLocation>
</comment>
<comment type="similarity">
    <text evidence="5">Belongs to the triosephosphate isomerase family.</text>
</comment>
<dbReference type="GO" id="GO:0006094">
    <property type="term" value="P:gluconeogenesis"/>
    <property type="evidence" value="ECO:0007669"/>
    <property type="project" value="UniProtKB-UniRule"/>
</dbReference>
<evidence type="ECO:0000256" key="3">
    <source>
        <dbReference type="ARBA" id="ARBA00023152"/>
    </source>
</evidence>
<protein>
    <recommendedName>
        <fullName evidence="5">Triosephosphate isomerase</fullName>
        <shortName evidence="5">TIM</shortName>
        <shortName evidence="5">TPI</shortName>
        <ecNumber evidence="5">5.3.1.1</ecNumber>
    </recommendedName>
    <alternativeName>
        <fullName evidence="5">Triose-phosphate isomerase</fullName>
    </alternativeName>
</protein>
<dbReference type="InterPro" id="IPR022891">
    <property type="entry name" value="Triosephosphate_isomerase_arc"/>
</dbReference>
<evidence type="ECO:0000256" key="4">
    <source>
        <dbReference type="ARBA" id="ARBA00023235"/>
    </source>
</evidence>
<comment type="pathway">
    <text evidence="5">Carbohydrate biosynthesis; gluconeogenesis.</text>
</comment>
<dbReference type="Gene3D" id="3.20.20.70">
    <property type="entry name" value="Aldolase class I"/>
    <property type="match status" value="1"/>
</dbReference>
<sequence length="226" mass="23710">MLRTPIVIVNFKTYPEATGEGAVKLARLIFEAGEDYGVAVAVAPQAVDIYRVSSRVKVPVLAQHVDPIRPGRNTGWITPEAIKAAGAVGTLVNHAEHKIPLDQVAAVVERAREVGLSTVACAADIEESRKIAGLGPEMIAVEPPELIGTGVSVSTAKPEEVLRSLRAVKDINTGIKVLCGAGITTGEDVVRALELGAEGVLLASGVVCAKEQKAVIQDILRGMRGR</sequence>
<comment type="catalytic activity">
    <reaction evidence="5">
        <text>D-glyceraldehyde 3-phosphate = dihydroxyacetone phosphate</text>
        <dbReference type="Rhea" id="RHEA:18585"/>
        <dbReference type="ChEBI" id="CHEBI:57642"/>
        <dbReference type="ChEBI" id="CHEBI:59776"/>
        <dbReference type="EC" id="5.3.1.1"/>
    </reaction>
</comment>
<dbReference type="Proteomes" id="UP000074294">
    <property type="component" value="Unassembled WGS sequence"/>
</dbReference>
<dbReference type="GO" id="GO:0006096">
    <property type="term" value="P:glycolytic process"/>
    <property type="evidence" value="ECO:0007669"/>
    <property type="project" value="UniProtKB-UniRule"/>
</dbReference>
<keyword evidence="3 5" id="KW-0324">Glycolysis</keyword>
<keyword evidence="2 5" id="KW-0963">Cytoplasm</keyword>
<dbReference type="PROSITE" id="PS00171">
    <property type="entry name" value="TIM_1"/>
    <property type="match status" value="1"/>
</dbReference>
<feature type="binding site" evidence="5">
    <location>
        <begin position="203"/>
        <end position="204"/>
    </location>
    <ligand>
        <name>substrate</name>
    </ligand>
</feature>
<dbReference type="GO" id="GO:0004807">
    <property type="term" value="F:triose-phosphate isomerase activity"/>
    <property type="evidence" value="ECO:0007669"/>
    <property type="project" value="UniProtKB-UniRule"/>
</dbReference>
<evidence type="ECO:0000256" key="5">
    <source>
        <dbReference type="HAMAP-Rule" id="MF_00147"/>
    </source>
</evidence>
<dbReference type="InterPro" id="IPR020861">
    <property type="entry name" value="Triosephosphate_isomerase_AS"/>
</dbReference>
<dbReference type="UniPathway" id="UPA00109">
    <property type="reaction ID" value="UER00189"/>
</dbReference>
<evidence type="ECO:0000256" key="2">
    <source>
        <dbReference type="ARBA" id="ARBA00022490"/>
    </source>
</evidence>
<dbReference type="InterPro" id="IPR013785">
    <property type="entry name" value="Aldolase_TIM"/>
</dbReference>
<dbReference type="InterPro" id="IPR035990">
    <property type="entry name" value="TIM_sf"/>
</dbReference>
<feature type="binding site" evidence="5">
    <location>
        <begin position="10"/>
        <end position="12"/>
    </location>
    <ligand>
        <name>substrate</name>
    </ligand>
</feature>
<comment type="subunit">
    <text evidence="5">Homotetramer; dimer of dimers.</text>
</comment>
<organism evidence="6 7">
    <name type="scientific">Hadarchaeum yellowstonense</name>
    <dbReference type="NCBI Taxonomy" id="1776334"/>
    <lineage>
        <taxon>Archaea</taxon>
        <taxon>Methanobacteriati</taxon>
        <taxon>Candidatus Hadarchaeota</taxon>
        <taxon>Candidatus Hadarchaeia</taxon>
        <taxon>Candidatus Hadarchaeales</taxon>
        <taxon>Candidatus Hadarchaeaceae</taxon>
        <taxon>Candidatus Hadarchaeum</taxon>
    </lineage>
</organism>
<comment type="function">
    <text evidence="5">Involved in the gluconeogenesis. Catalyzes stereospecifically the conversion of dihydroxyacetone phosphate (DHAP) to D-glyceraldehyde-3-phosphate (G3P).</text>
</comment>
<dbReference type="NCBIfam" id="TIGR00419">
    <property type="entry name" value="tim"/>
    <property type="match status" value="1"/>
</dbReference>